<evidence type="ECO:0000259" key="1">
    <source>
        <dbReference type="Pfam" id="PF12697"/>
    </source>
</evidence>
<organism evidence="2 3">
    <name type="scientific">Pseudonocardia parietis</name>
    <dbReference type="NCBI Taxonomy" id="570936"/>
    <lineage>
        <taxon>Bacteria</taxon>
        <taxon>Bacillati</taxon>
        <taxon>Actinomycetota</taxon>
        <taxon>Actinomycetes</taxon>
        <taxon>Pseudonocardiales</taxon>
        <taxon>Pseudonocardiaceae</taxon>
        <taxon>Pseudonocardia</taxon>
    </lineage>
</organism>
<name>A0ABS4VUT6_9PSEU</name>
<dbReference type="SUPFAM" id="SSF53474">
    <property type="entry name" value="alpha/beta-Hydrolases"/>
    <property type="match status" value="1"/>
</dbReference>
<dbReference type="Gene3D" id="3.40.50.1820">
    <property type="entry name" value="alpha/beta hydrolase"/>
    <property type="match status" value="1"/>
</dbReference>
<dbReference type="EMBL" id="JAGINU010000001">
    <property type="protein sequence ID" value="MBP2367571.1"/>
    <property type="molecule type" value="Genomic_DNA"/>
</dbReference>
<feature type="domain" description="AB hydrolase-1" evidence="1">
    <location>
        <begin position="51"/>
        <end position="275"/>
    </location>
</feature>
<dbReference type="InterPro" id="IPR000073">
    <property type="entry name" value="AB_hydrolase_1"/>
</dbReference>
<evidence type="ECO:0000313" key="2">
    <source>
        <dbReference type="EMBL" id="MBP2367571.1"/>
    </source>
</evidence>
<gene>
    <name evidence="2" type="ORF">JOF36_003267</name>
</gene>
<protein>
    <submittedName>
        <fullName evidence="2">Pimeloyl-ACP methyl ester carboxylesterase</fullName>
    </submittedName>
</protein>
<evidence type="ECO:0000313" key="3">
    <source>
        <dbReference type="Proteomes" id="UP001519295"/>
    </source>
</evidence>
<keyword evidence="3" id="KW-1185">Reference proteome</keyword>
<dbReference type="Pfam" id="PF12697">
    <property type="entry name" value="Abhydrolase_6"/>
    <property type="match status" value="1"/>
</dbReference>
<dbReference type="Proteomes" id="UP001519295">
    <property type="component" value="Unassembled WGS sequence"/>
</dbReference>
<dbReference type="InterPro" id="IPR029058">
    <property type="entry name" value="AB_hydrolase_fold"/>
</dbReference>
<dbReference type="RefSeq" id="WP_210027713.1">
    <property type="nucleotide sequence ID" value="NZ_JAGINU010000001.1"/>
</dbReference>
<reference evidence="2 3" key="1">
    <citation type="submission" date="2021-03" db="EMBL/GenBank/DDBJ databases">
        <title>Sequencing the genomes of 1000 actinobacteria strains.</title>
        <authorList>
            <person name="Klenk H.-P."/>
        </authorList>
    </citation>
    <scope>NUCLEOTIDE SEQUENCE [LARGE SCALE GENOMIC DNA]</scope>
    <source>
        <strain evidence="2 3">DSM 45256</strain>
    </source>
</reference>
<proteinExistence type="predicted"/>
<accession>A0ABS4VUT6</accession>
<comment type="caution">
    <text evidence="2">The sequence shown here is derived from an EMBL/GenBank/DDBJ whole genome shotgun (WGS) entry which is preliminary data.</text>
</comment>
<sequence length="288" mass="30236">MDTYRSEPGQRILQQWCRAELDRALPSADRRVAATSLGPTHLVTVGTGPQVLLLPGTNFGAATSLPLISMLAASFRVTTVDLPGQPGLSAGTRVDDDVVSRHRRWLTEVLAAIGDAPVLIVGESLGAAVALCAEPGPSIGGLALVVPAGLVSARVDAGILAASVPWLLRSTPARAEHLLATMDGGARVADRDRLVEWMAMVPRHARSSLAPSPLPNQVLTGWRDTPCRVVAGEHDRFFPPERLTVPARNLLHAGTTVVAGAGHLLAHTAPEAVVEVVADLHRSADDTP</sequence>